<dbReference type="Gene3D" id="3.30.160.250">
    <property type="match status" value="1"/>
</dbReference>
<evidence type="ECO:0000313" key="3">
    <source>
        <dbReference type="Proteomes" id="UP000719917"/>
    </source>
</evidence>
<dbReference type="InterPro" id="IPR035069">
    <property type="entry name" value="TTHA1013/TTHA0281-like"/>
</dbReference>
<sequence>MATKNTLLFYPTVFLTEDDGQITVRVPDVGVATMGADYQDAIAMAQEAVGLALEEETSYPDPSTPLDVTLEEWESPENVQVMIVAYDLAEYRRHVSKTVRRNISIPEYLNNIAKKNNINVSKVATEALEEIVFG</sequence>
<name>A0AAJ2YXT5_WEICO</name>
<reference evidence="2" key="1">
    <citation type="submission" date="2020-01" db="EMBL/GenBank/DDBJ databases">
        <title>First Reported Case and Whole Genome of Weissella confusa in an Equid.</title>
        <authorList>
            <person name="Little S.V."/>
            <person name="Lawhon S.D."/>
        </authorList>
    </citation>
    <scope>NUCLEOTIDE SEQUENCE</scope>
    <source>
        <strain evidence="2">718955</strain>
    </source>
</reference>
<organism evidence="2 3">
    <name type="scientific">Weissella confusa</name>
    <name type="common">Lactobacillus confusus</name>
    <dbReference type="NCBI Taxonomy" id="1583"/>
    <lineage>
        <taxon>Bacteria</taxon>
        <taxon>Bacillati</taxon>
        <taxon>Bacillota</taxon>
        <taxon>Bacilli</taxon>
        <taxon>Lactobacillales</taxon>
        <taxon>Lactobacillaceae</taxon>
        <taxon>Weissella</taxon>
    </lineage>
</organism>
<accession>A0AAJ2YXT5</accession>
<protein>
    <submittedName>
        <fullName evidence="2">HicB family protein</fullName>
    </submittedName>
</protein>
<dbReference type="Proteomes" id="UP000719917">
    <property type="component" value="Unassembled WGS sequence"/>
</dbReference>
<gene>
    <name evidence="2" type="ORF">GTU77_07700</name>
</gene>
<dbReference type="Pfam" id="PF15919">
    <property type="entry name" value="HicB_lk_antitox"/>
    <property type="match status" value="1"/>
</dbReference>
<comment type="caution">
    <text evidence="2">The sequence shown here is derived from an EMBL/GenBank/DDBJ whole genome shotgun (WGS) entry which is preliminary data.</text>
</comment>
<dbReference type="AlphaFoldDB" id="A0AAJ2YXT5"/>
<feature type="domain" description="HicB-like antitoxin of toxin-antitoxin system" evidence="1">
    <location>
        <begin position="10"/>
        <end position="110"/>
    </location>
</feature>
<proteinExistence type="predicted"/>
<evidence type="ECO:0000259" key="1">
    <source>
        <dbReference type="Pfam" id="PF15919"/>
    </source>
</evidence>
<dbReference type="SUPFAM" id="SSF143100">
    <property type="entry name" value="TTHA1013/TTHA0281-like"/>
    <property type="match status" value="1"/>
</dbReference>
<evidence type="ECO:0000313" key="2">
    <source>
        <dbReference type="EMBL" id="NBA12099.1"/>
    </source>
</evidence>
<dbReference type="InterPro" id="IPR031807">
    <property type="entry name" value="HicB-like"/>
</dbReference>
<dbReference type="RefSeq" id="WP_135798326.1">
    <property type="nucleotide sequence ID" value="NZ_CP027565.1"/>
</dbReference>
<dbReference type="EMBL" id="JAAAMQ010000018">
    <property type="protein sequence ID" value="NBA12099.1"/>
    <property type="molecule type" value="Genomic_DNA"/>
</dbReference>